<gene>
    <name evidence="1" type="ORF">AVEN_267559_1</name>
</gene>
<keyword evidence="2" id="KW-1185">Reference proteome</keyword>
<dbReference type="EMBL" id="BGPR01002712">
    <property type="protein sequence ID" value="GBM77821.1"/>
    <property type="molecule type" value="Genomic_DNA"/>
</dbReference>
<reference evidence="1 2" key="1">
    <citation type="journal article" date="2019" name="Sci. Rep.">
        <title>Orb-weaving spider Araneus ventricosus genome elucidates the spidroin gene catalogue.</title>
        <authorList>
            <person name="Kono N."/>
            <person name="Nakamura H."/>
            <person name="Ohtoshi R."/>
            <person name="Moran D.A.P."/>
            <person name="Shinohara A."/>
            <person name="Yoshida Y."/>
            <person name="Fujiwara M."/>
            <person name="Mori M."/>
            <person name="Tomita M."/>
            <person name="Arakawa K."/>
        </authorList>
    </citation>
    <scope>NUCLEOTIDE SEQUENCE [LARGE SCALE GENOMIC DNA]</scope>
</reference>
<proteinExistence type="predicted"/>
<organism evidence="1 2">
    <name type="scientific">Araneus ventricosus</name>
    <name type="common">Orbweaver spider</name>
    <name type="synonym">Epeira ventricosa</name>
    <dbReference type="NCBI Taxonomy" id="182803"/>
    <lineage>
        <taxon>Eukaryota</taxon>
        <taxon>Metazoa</taxon>
        <taxon>Ecdysozoa</taxon>
        <taxon>Arthropoda</taxon>
        <taxon>Chelicerata</taxon>
        <taxon>Arachnida</taxon>
        <taxon>Araneae</taxon>
        <taxon>Araneomorphae</taxon>
        <taxon>Entelegynae</taxon>
        <taxon>Araneoidea</taxon>
        <taxon>Araneidae</taxon>
        <taxon>Araneus</taxon>
    </lineage>
</organism>
<name>A0A4Y2IJ44_ARAVE</name>
<dbReference type="AlphaFoldDB" id="A0A4Y2IJ44"/>
<comment type="caution">
    <text evidence="1">The sequence shown here is derived from an EMBL/GenBank/DDBJ whole genome shotgun (WGS) entry which is preliminary data.</text>
</comment>
<dbReference type="Proteomes" id="UP000499080">
    <property type="component" value="Unassembled WGS sequence"/>
</dbReference>
<accession>A0A4Y2IJ44</accession>
<sequence length="120" mass="13333">MPVSVSLEKWSDLHAFGGPTRRIHSRGLKQILPGKSLPHTNGILEIVLVCLYSPKVQDPHRLHWPDFAVAISKARNSSTKKRLTPLALDPVLLLLLMSLTVLAPLRGCCGVRGNMDLWYC</sequence>
<evidence type="ECO:0000313" key="2">
    <source>
        <dbReference type="Proteomes" id="UP000499080"/>
    </source>
</evidence>
<evidence type="ECO:0000313" key="1">
    <source>
        <dbReference type="EMBL" id="GBM77821.1"/>
    </source>
</evidence>
<protein>
    <submittedName>
        <fullName evidence="1">Uncharacterized protein</fullName>
    </submittedName>
</protein>